<reference evidence="1" key="2">
    <citation type="journal article" date="2015" name="Data Brief">
        <title>Shoot transcriptome of the giant reed, Arundo donax.</title>
        <authorList>
            <person name="Barrero R.A."/>
            <person name="Guerrero F.D."/>
            <person name="Moolhuijzen P."/>
            <person name="Goolsby J.A."/>
            <person name="Tidwell J."/>
            <person name="Bellgard S.E."/>
            <person name="Bellgard M.I."/>
        </authorList>
    </citation>
    <scope>NUCLEOTIDE SEQUENCE</scope>
    <source>
        <tissue evidence="1">Shoot tissue taken approximately 20 cm above the soil surface</tissue>
    </source>
</reference>
<organism evidence="1">
    <name type="scientific">Arundo donax</name>
    <name type="common">Giant reed</name>
    <name type="synonym">Donax arundinaceus</name>
    <dbReference type="NCBI Taxonomy" id="35708"/>
    <lineage>
        <taxon>Eukaryota</taxon>
        <taxon>Viridiplantae</taxon>
        <taxon>Streptophyta</taxon>
        <taxon>Embryophyta</taxon>
        <taxon>Tracheophyta</taxon>
        <taxon>Spermatophyta</taxon>
        <taxon>Magnoliopsida</taxon>
        <taxon>Liliopsida</taxon>
        <taxon>Poales</taxon>
        <taxon>Poaceae</taxon>
        <taxon>PACMAD clade</taxon>
        <taxon>Arundinoideae</taxon>
        <taxon>Arundineae</taxon>
        <taxon>Arundo</taxon>
    </lineage>
</organism>
<sequence>MIRISIATKKDNRTIISKTRLVRNCNGGKRFIHATLIRVSTF</sequence>
<accession>A0A0A9BF11</accession>
<name>A0A0A9BF11_ARUDO</name>
<protein>
    <submittedName>
        <fullName evidence="1">Uncharacterized protein</fullName>
    </submittedName>
</protein>
<dbReference type="EMBL" id="GBRH01238070">
    <property type="protein sequence ID" value="JAD59825.1"/>
    <property type="molecule type" value="Transcribed_RNA"/>
</dbReference>
<evidence type="ECO:0000313" key="1">
    <source>
        <dbReference type="EMBL" id="JAD59825.1"/>
    </source>
</evidence>
<reference evidence="1" key="1">
    <citation type="submission" date="2014-09" db="EMBL/GenBank/DDBJ databases">
        <authorList>
            <person name="Magalhaes I.L.F."/>
            <person name="Oliveira U."/>
            <person name="Santos F.R."/>
            <person name="Vidigal T.H.D.A."/>
            <person name="Brescovit A.D."/>
            <person name="Santos A.J."/>
        </authorList>
    </citation>
    <scope>NUCLEOTIDE SEQUENCE</scope>
    <source>
        <tissue evidence="1">Shoot tissue taken approximately 20 cm above the soil surface</tissue>
    </source>
</reference>
<dbReference type="AlphaFoldDB" id="A0A0A9BF11"/>
<proteinExistence type="predicted"/>